<keyword evidence="6" id="KW-1133">Transmembrane helix</keyword>
<dbReference type="GO" id="GO:0009003">
    <property type="term" value="F:signal peptidase activity"/>
    <property type="evidence" value="ECO:0007669"/>
    <property type="project" value="UniProtKB-EC"/>
</dbReference>
<dbReference type="GO" id="GO:0004252">
    <property type="term" value="F:serine-type endopeptidase activity"/>
    <property type="evidence" value="ECO:0007669"/>
    <property type="project" value="InterPro"/>
</dbReference>
<keyword evidence="3 6" id="KW-0645">Protease</keyword>
<keyword evidence="6" id="KW-0472">Membrane</keyword>
<dbReference type="OrthoDB" id="9802919at2"/>
<evidence type="ECO:0000313" key="8">
    <source>
        <dbReference type="EMBL" id="MQO09306.1"/>
    </source>
</evidence>
<dbReference type="EMBL" id="VZBP01000068">
    <property type="protein sequence ID" value="MQO09306.1"/>
    <property type="molecule type" value="Genomic_DNA"/>
</dbReference>
<evidence type="ECO:0000256" key="2">
    <source>
        <dbReference type="ARBA" id="ARBA00019232"/>
    </source>
</evidence>
<dbReference type="SUPFAM" id="SSF51306">
    <property type="entry name" value="LexA/Signal peptidase"/>
    <property type="match status" value="1"/>
</dbReference>
<evidence type="ECO:0000313" key="10">
    <source>
        <dbReference type="Proteomes" id="UP000405805"/>
    </source>
</evidence>
<dbReference type="InterPro" id="IPR000223">
    <property type="entry name" value="Pept_S26A_signal_pept_1"/>
</dbReference>
<dbReference type="Proteomes" id="UP000477980">
    <property type="component" value="Unassembled WGS sequence"/>
</dbReference>
<dbReference type="PANTHER" id="PTHR43390">
    <property type="entry name" value="SIGNAL PEPTIDASE I"/>
    <property type="match status" value="1"/>
</dbReference>
<dbReference type="InterPro" id="IPR036286">
    <property type="entry name" value="LexA/Signal_pep-like_sf"/>
</dbReference>
<comment type="similarity">
    <text evidence="1 6">Belongs to the peptidase S26 family.</text>
</comment>
<feature type="active site" evidence="5">
    <location>
        <position position="122"/>
    </location>
</feature>
<gene>
    <name evidence="9" type="primary">lepB</name>
    <name evidence="9" type="ORF">F7D25_02655</name>
    <name evidence="8" type="ORF">F7D57_06115</name>
</gene>
<name>A0A5P0WPZ7_9BACT</name>
<reference evidence="10 11" key="1">
    <citation type="submission" date="2019-09" db="EMBL/GenBank/DDBJ databases">
        <title>Distinct polysaccharide growth profiles of human intestinal Prevotella copri isolates.</title>
        <authorList>
            <person name="Fehlner-Peach H."/>
            <person name="Magnabosco C."/>
            <person name="Raghavan V."/>
            <person name="Scher J.U."/>
            <person name="Tett A."/>
            <person name="Cox L.M."/>
            <person name="Gottsegen C."/>
            <person name="Watters A."/>
            <person name="Wiltshire- Gordon J.D."/>
            <person name="Segata N."/>
            <person name="Bonneau R."/>
            <person name="Littman D.R."/>
        </authorList>
    </citation>
    <scope>NUCLEOTIDE SEQUENCE [LARGE SCALE GENOMIC DNA]</scope>
    <source>
        <strain evidence="10">iA624</strain>
        <strain evidence="8">IA624</strain>
        <strain evidence="9">IAA917</strain>
        <strain evidence="11">iAA917</strain>
    </source>
</reference>
<dbReference type="PRINTS" id="PR00727">
    <property type="entry name" value="LEADERPTASE"/>
</dbReference>
<proteinExistence type="inferred from homology"/>
<dbReference type="GO" id="GO:0006465">
    <property type="term" value="P:signal peptide processing"/>
    <property type="evidence" value="ECO:0007669"/>
    <property type="project" value="InterPro"/>
</dbReference>
<dbReference type="RefSeq" id="WP_153092462.1">
    <property type="nucleotide sequence ID" value="NZ_VZAH01000024.1"/>
</dbReference>
<feature type="active site" evidence="5">
    <location>
        <position position="49"/>
    </location>
</feature>
<sequence length="299" mass="35093">MKNISCNQKQVLNIIKLVLICSLLMILLWVGKWLVRIFWFDTFVVPSNSMMPTLQPGDKIIADKLCFGARIYRNFHFDKQGVELQCFRMKGMGDLRRNDVFVFNKPVINHHITFVINYVYCKRCIGLPGDSVSIRNGYYRNNNDRGVLGCRENQTVLREMPDTLISPEVMCAMPYDEHLPKWTIKNFGPLYIPRKGDVITITPKEAVLYLAILEWELKGKITIDWEKNKVFIKHKLLSRHTFLHDYYFAGGDNVVDSHDSRYWGLVPDIYIIGIVKRIEYSKARVTGKYDWRRFLRCVK</sequence>
<dbReference type="InterPro" id="IPR019533">
    <property type="entry name" value="Peptidase_S26"/>
</dbReference>
<dbReference type="PROSITE" id="PS00501">
    <property type="entry name" value="SPASE_I_1"/>
    <property type="match status" value="1"/>
</dbReference>
<evidence type="ECO:0000313" key="9">
    <source>
        <dbReference type="EMBL" id="MQP13332.1"/>
    </source>
</evidence>
<protein>
    <recommendedName>
        <fullName evidence="2 6">Signal peptidase I</fullName>
        <ecNumber evidence="6">3.4.21.89</ecNumber>
    </recommendedName>
</protein>
<dbReference type="EC" id="3.4.21.89" evidence="6"/>
<accession>A0A5P0WPZ7</accession>
<dbReference type="GO" id="GO:0016020">
    <property type="term" value="C:membrane"/>
    <property type="evidence" value="ECO:0007669"/>
    <property type="project" value="UniProtKB-SubCell"/>
</dbReference>
<dbReference type="Pfam" id="PF10502">
    <property type="entry name" value="Peptidase_S26"/>
    <property type="match status" value="1"/>
</dbReference>
<dbReference type="Proteomes" id="UP000405805">
    <property type="component" value="Unassembled WGS sequence"/>
</dbReference>
<evidence type="ECO:0000313" key="11">
    <source>
        <dbReference type="Proteomes" id="UP000477980"/>
    </source>
</evidence>
<evidence type="ECO:0000256" key="6">
    <source>
        <dbReference type="RuleBase" id="RU362042"/>
    </source>
</evidence>
<keyword evidence="6" id="KW-0812">Transmembrane</keyword>
<dbReference type="EMBL" id="VZAH01000024">
    <property type="protein sequence ID" value="MQP13332.1"/>
    <property type="molecule type" value="Genomic_DNA"/>
</dbReference>
<dbReference type="Gene3D" id="2.10.109.10">
    <property type="entry name" value="Umud Fragment, subunit A"/>
    <property type="match status" value="1"/>
</dbReference>
<comment type="subcellular location">
    <subcellularLocation>
        <location evidence="6">Membrane</location>
        <topology evidence="6">Single-pass type II membrane protein</topology>
    </subcellularLocation>
</comment>
<keyword evidence="4 6" id="KW-0378">Hydrolase</keyword>
<evidence type="ECO:0000259" key="7">
    <source>
        <dbReference type="Pfam" id="PF10502"/>
    </source>
</evidence>
<dbReference type="PANTHER" id="PTHR43390:SF1">
    <property type="entry name" value="CHLOROPLAST PROCESSING PEPTIDASE"/>
    <property type="match status" value="1"/>
</dbReference>
<evidence type="ECO:0000256" key="5">
    <source>
        <dbReference type="PIRSR" id="PIRSR600223-1"/>
    </source>
</evidence>
<evidence type="ECO:0000256" key="1">
    <source>
        <dbReference type="ARBA" id="ARBA00009370"/>
    </source>
</evidence>
<evidence type="ECO:0000256" key="4">
    <source>
        <dbReference type="ARBA" id="ARBA00022801"/>
    </source>
</evidence>
<comment type="caution">
    <text evidence="9">The sequence shown here is derived from an EMBL/GenBank/DDBJ whole genome shotgun (WGS) entry which is preliminary data.</text>
</comment>
<dbReference type="InterPro" id="IPR019756">
    <property type="entry name" value="Pept_S26A_signal_pept_1_Ser-AS"/>
</dbReference>
<dbReference type="NCBIfam" id="TIGR02227">
    <property type="entry name" value="sigpep_I_bact"/>
    <property type="match status" value="1"/>
</dbReference>
<organism evidence="9 11">
    <name type="scientific">Segatella copri</name>
    <dbReference type="NCBI Taxonomy" id="165179"/>
    <lineage>
        <taxon>Bacteria</taxon>
        <taxon>Pseudomonadati</taxon>
        <taxon>Bacteroidota</taxon>
        <taxon>Bacteroidia</taxon>
        <taxon>Bacteroidales</taxon>
        <taxon>Prevotellaceae</taxon>
        <taxon>Segatella</taxon>
    </lineage>
</organism>
<dbReference type="AlphaFoldDB" id="A0A5P0WPZ7"/>
<evidence type="ECO:0000256" key="3">
    <source>
        <dbReference type="ARBA" id="ARBA00022670"/>
    </source>
</evidence>
<feature type="transmembrane region" description="Helical" evidence="6">
    <location>
        <begin position="12"/>
        <end position="35"/>
    </location>
</feature>
<comment type="catalytic activity">
    <reaction evidence="6">
        <text>Cleavage of hydrophobic, N-terminal signal or leader sequences from secreted and periplasmic proteins.</text>
        <dbReference type="EC" id="3.4.21.89"/>
    </reaction>
</comment>
<dbReference type="CDD" id="cd06530">
    <property type="entry name" value="S26_SPase_I"/>
    <property type="match status" value="2"/>
</dbReference>
<feature type="domain" description="Peptidase S26" evidence="7">
    <location>
        <begin position="22"/>
        <end position="276"/>
    </location>
</feature>